<proteinExistence type="predicted"/>
<comment type="caution">
    <text evidence="2">The sequence shown here is derived from an EMBL/GenBank/DDBJ whole genome shotgun (WGS) entry which is preliminary data.</text>
</comment>
<accession>A0ABQ0G9V3</accession>
<organism evidence="2 3">
    <name type="scientific">Madurella fahalii</name>
    <dbReference type="NCBI Taxonomy" id="1157608"/>
    <lineage>
        <taxon>Eukaryota</taxon>
        <taxon>Fungi</taxon>
        <taxon>Dikarya</taxon>
        <taxon>Ascomycota</taxon>
        <taxon>Pezizomycotina</taxon>
        <taxon>Sordariomycetes</taxon>
        <taxon>Sordariomycetidae</taxon>
        <taxon>Sordariales</taxon>
        <taxon>Sordariales incertae sedis</taxon>
        <taxon>Madurella</taxon>
    </lineage>
</organism>
<dbReference type="RefSeq" id="XP_070916282.1">
    <property type="nucleotide sequence ID" value="XM_071060181.1"/>
</dbReference>
<keyword evidence="1" id="KW-0732">Signal</keyword>
<name>A0ABQ0G9V3_9PEZI</name>
<keyword evidence="3" id="KW-1185">Reference proteome</keyword>
<evidence type="ECO:0000256" key="1">
    <source>
        <dbReference type="SAM" id="SignalP"/>
    </source>
</evidence>
<feature type="chain" id="PRO_5047518953" evidence="1">
    <location>
        <begin position="17"/>
        <end position="150"/>
    </location>
</feature>
<protein>
    <submittedName>
        <fullName evidence="2">Uncharacterized protein</fullName>
    </submittedName>
</protein>
<dbReference type="EMBL" id="BAAFSV010000002">
    <property type="protein sequence ID" value="GAB1314551.1"/>
    <property type="molecule type" value="Genomic_DNA"/>
</dbReference>
<feature type="signal peptide" evidence="1">
    <location>
        <begin position="1"/>
        <end position="16"/>
    </location>
</feature>
<dbReference type="GeneID" id="98175504"/>
<reference evidence="2 3" key="1">
    <citation type="submission" date="2024-09" db="EMBL/GenBank/DDBJ databases">
        <title>Itraconazole resistance in Madurella fahalii resulting from another homologue of gene encoding cytochrome P450 14-alpha sterol demethylase (CYP51).</title>
        <authorList>
            <person name="Yoshioka I."/>
            <person name="Fahal A.H."/>
            <person name="Kaneko S."/>
            <person name="Yaguchi T."/>
        </authorList>
    </citation>
    <scope>NUCLEOTIDE SEQUENCE [LARGE SCALE GENOMIC DNA]</scope>
    <source>
        <strain evidence="2 3">IFM 68171</strain>
    </source>
</reference>
<gene>
    <name evidence="2" type="ORF">MFIFM68171_04761</name>
</gene>
<dbReference type="Proteomes" id="UP001628179">
    <property type="component" value="Unassembled WGS sequence"/>
</dbReference>
<sequence length="150" mass="15847">MHSSHILLGLVASASAIDIFFHNPNDCSSAATVCTGIDPNICCTGNSVTLAYQGVPTNWHINAQGFSSGGCGSPKWLADLNGQSSFVNLRSAENSNCTESVKPDTLVLADGTTKYDIVELDDVKVEELLAIASSGVGLEGMPKEFQVRRK</sequence>
<evidence type="ECO:0000313" key="3">
    <source>
        <dbReference type="Proteomes" id="UP001628179"/>
    </source>
</evidence>
<evidence type="ECO:0000313" key="2">
    <source>
        <dbReference type="EMBL" id="GAB1314551.1"/>
    </source>
</evidence>